<organism evidence="1 2">
    <name type="scientific">Acidithiobacillus thiooxidans</name>
    <name type="common">Thiobacillus thiooxidans</name>
    <dbReference type="NCBI Taxonomy" id="930"/>
    <lineage>
        <taxon>Bacteria</taxon>
        <taxon>Pseudomonadati</taxon>
        <taxon>Pseudomonadota</taxon>
        <taxon>Acidithiobacillia</taxon>
        <taxon>Acidithiobacillales</taxon>
        <taxon>Acidithiobacillaceae</taxon>
        <taxon>Acidithiobacillus</taxon>
    </lineage>
</organism>
<accession>A0A1C2JDV5</accession>
<proteinExistence type="predicted"/>
<dbReference type="EMBL" id="LWRY01000118">
    <property type="protein sequence ID" value="OCX72088.1"/>
    <property type="molecule type" value="Genomic_DNA"/>
</dbReference>
<keyword evidence="2" id="KW-1185">Reference proteome</keyword>
<gene>
    <name evidence="1" type="ORF">A6M23_10555</name>
</gene>
<sequence length="98" mass="11462">MVKNGNLHKAKSEKNDEFYTQLTDIEKELKHYKDQFKGKMVFCNCDDPGWSNFWAFFSLNFNHFGLKKLISTQKSHHCAVMAISVVMKPSVFCWNPIL</sequence>
<reference evidence="1" key="1">
    <citation type="journal article" date="2016" name="Int. J. Mol. Sci.">
        <title>Comparative genomics of the extreme acidophile Acidithiobacillus thiooxidans reveals intraspecific divergence and niche adaptation.</title>
        <authorList>
            <person name="Zhang X."/>
            <person name="Feng X."/>
            <person name="Tao J."/>
            <person name="Ma L."/>
            <person name="Xiao Y."/>
            <person name="Liang Y."/>
            <person name="Liu X."/>
            <person name="Yin H."/>
        </authorList>
    </citation>
    <scope>NUCLEOTIDE SEQUENCE [LARGE SCALE GENOMIC DNA]</scope>
    <source>
        <strain evidence="1">DXS-W</strain>
    </source>
</reference>
<dbReference type="InterPro" id="IPR025247">
    <property type="entry name" value="EcoRI-like_methylase"/>
</dbReference>
<evidence type="ECO:0000313" key="1">
    <source>
        <dbReference type="EMBL" id="OCX72088.1"/>
    </source>
</evidence>
<protein>
    <submittedName>
        <fullName evidence="1">Uncharacterized protein</fullName>
    </submittedName>
</protein>
<evidence type="ECO:0000313" key="2">
    <source>
        <dbReference type="Proteomes" id="UP000095008"/>
    </source>
</evidence>
<comment type="caution">
    <text evidence="1">The sequence shown here is derived from an EMBL/GenBank/DDBJ whole genome shotgun (WGS) entry which is preliminary data.</text>
</comment>
<dbReference type="AlphaFoldDB" id="A0A1C2JDV5"/>
<name>A0A1C2JDV5_ACITH</name>
<dbReference type="Pfam" id="PF13651">
    <property type="entry name" value="EcoRI_methylase"/>
    <property type="match status" value="1"/>
</dbReference>
<dbReference type="Proteomes" id="UP000095008">
    <property type="component" value="Unassembled WGS sequence"/>
</dbReference>